<dbReference type="Gramene" id="OIT19708">
    <property type="protein sequence ID" value="OIT19708"/>
    <property type="gene ID" value="A4A49_65797"/>
</dbReference>
<proteinExistence type="predicted"/>
<accession>A0A1J6JT95</accession>
<evidence type="ECO:0000313" key="1">
    <source>
        <dbReference type="EMBL" id="OIT19708.1"/>
    </source>
</evidence>
<evidence type="ECO:0000313" key="2">
    <source>
        <dbReference type="Proteomes" id="UP000187609"/>
    </source>
</evidence>
<feature type="non-terminal residue" evidence="1">
    <location>
        <position position="1"/>
    </location>
</feature>
<gene>
    <name evidence="1" type="ORF">A4A49_65797</name>
</gene>
<dbReference type="AlphaFoldDB" id="A0A1J6JT95"/>
<organism evidence="1 2">
    <name type="scientific">Nicotiana attenuata</name>
    <name type="common">Coyote tobacco</name>
    <dbReference type="NCBI Taxonomy" id="49451"/>
    <lineage>
        <taxon>Eukaryota</taxon>
        <taxon>Viridiplantae</taxon>
        <taxon>Streptophyta</taxon>
        <taxon>Embryophyta</taxon>
        <taxon>Tracheophyta</taxon>
        <taxon>Spermatophyta</taxon>
        <taxon>Magnoliopsida</taxon>
        <taxon>eudicotyledons</taxon>
        <taxon>Gunneridae</taxon>
        <taxon>Pentapetalae</taxon>
        <taxon>asterids</taxon>
        <taxon>lamiids</taxon>
        <taxon>Solanales</taxon>
        <taxon>Solanaceae</taxon>
        <taxon>Nicotianoideae</taxon>
        <taxon>Nicotianeae</taxon>
        <taxon>Nicotiana</taxon>
    </lineage>
</organism>
<sequence>PNPLFLSNRRLPPQQLRRPKIALRQRSTSKSRQILTLRPTSPPRPCPTVNFTKRPPDFAEFQIQKIKFRTFSIFAQIFGLNPQFISKPI</sequence>
<name>A0A1J6JT95_NICAT</name>
<protein>
    <submittedName>
        <fullName evidence="1">Uncharacterized protein</fullName>
    </submittedName>
</protein>
<reference evidence="1" key="1">
    <citation type="submission" date="2016-11" db="EMBL/GenBank/DDBJ databases">
        <title>The genome of Nicotiana attenuata.</title>
        <authorList>
            <person name="Xu S."/>
            <person name="Brockmoeller T."/>
            <person name="Gaquerel E."/>
            <person name="Navarro A."/>
            <person name="Kuhl H."/>
            <person name="Gase K."/>
            <person name="Ling Z."/>
            <person name="Zhou W."/>
            <person name="Kreitzer C."/>
            <person name="Stanke M."/>
            <person name="Tang H."/>
            <person name="Lyons E."/>
            <person name="Pandey P."/>
            <person name="Pandey S.P."/>
            <person name="Timmermann B."/>
            <person name="Baldwin I.T."/>
        </authorList>
    </citation>
    <scope>NUCLEOTIDE SEQUENCE [LARGE SCALE GENOMIC DNA]</scope>
    <source>
        <strain evidence="1">UT</strain>
    </source>
</reference>
<keyword evidence="2" id="KW-1185">Reference proteome</keyword>
<dbReference type="EMBL" id="MJEQ01006374">
    <property type="protein sequence ID" value="OIT19708.1"/>
    <property type="molecule type" value="Genomic_DNA"/>
</dbReference>
<dbReference type="Proteomes" id="UP000187609">
    <property type="component" value="Unassembled WGS sequence"/>
</dbReference>
<comment type="caution">
    <text evidence="1">The sequence shown here is derived from an EMBL/GenBank/DDBJ whole genome shotgun (WGS) entry which is preliminary data.</text>
</comment>